<evidence type="ECO:0000256" key="1">
    <source>
        <dbReference type="SAM" id="MobiDB-lite"/>
    </source>
</evidence>
<protein>
    <submittedName>
        <fullName evidence="3">Transcriptional regulator with XRE-family HTH domain</fullName>
    </submittedName>
</protein>
<dbReference type="InterPro" id="IPR001387">
    <property type="entry name" value="Cro/C1-type_HTH"/>
</dbReference>
<dbReference type="Gene3D" id="3.40.50.300">
    <property type="entry name" value="P-loop containing nucleotide triphosphate hydrolases"/>
    <property type="match status" value="1"/>
</dbReference>
<feature type="domain" description="HTH cro/C1-type" evidence="2">
    <location>
        <begin position="8"/>
        <end position="64"/>
    </location>
</feature>
<dbReference type="PANTHER" id="PTHR47691:SF3">
    <property type="entry name" value="HTH-TYPE TRANSCRIPTIONAL REGULATOR RV0890C-RELATED"/>
    <property type="match status" value="1"/>
</dbReference>
<dbReference type="Gene3D" id="1.10.260.40">
    <property type="entry name" value="lambda repressor-like DNA-binding domains"/>
    <property type="match status" value="1"/>
</dbReference>
<evidence type="ECO:0000313" key="3">
    <source>
        <dbReference type="EMBL" id="MBP2479370.1"/>
    </source>
</evidence>
<dbReference type="SUPFAM" id="SSF52540">
    <property type="entry name" value="P-loop containing nucleoside triphosphate hydrolases"/>
    <property type="match status" value="1"/>
</dbReference>
<reference evidence="3 4" key="1">
    <citation type="submission" date="2021-03" db="EMBL/GenBank/DDBJ databases">
        <title>Sequencing the genomes of 1000 actinobacteria strains.</title>
        <authorList>
            <person name="Klenk H.-P."/>
        </authorList>
    </citation>
    <scope>NUCLEOTIDE SEQUENCE [LARGE SCALE GENOMIC DNA]</scope>
    <source>
        <strain evidence="3 4">DSM 44580</strain>
    </source>
</reference>
<organism evidence="3 4">
    <name type="scientific">Crossiella equi</name>
    <dbReference type="NCBI Taxonomy" id="130796"/>
    <lineage>
        <taxon>Bacteria</taxon>
        <taxon>Bacillati</taxon>
        <taxon>Actinomycetota</taxon>
        <taxon>Actinomycetes</taxon>
        <taxon>Pseudonocardiales</taxon>
        <taxon>Pseudonocardiaceae</taxon>
        <taxon>Crossiella</taxon>
    </lineage>
</organism>
<feature type="region of interest" description="Disordered" evidence="1">
    <location>
        <begin position="415"/>
        <end position="434"/>
    </location>
</feature>
<dbReference type="Proteomes" id="UP001519363">
    <property type="component" value="Unassembled WGS sequence"/>
</dbReference>
<dbReference type="Pfam" id="PF13191">
    <property type="entry name" value="AAA_16"/>
    <property type="match status" value="1"/>
</dbReference>
<dbReference type="Pfam" id="PF13560">
    <property type="entry name" value="HTH_31"/>
    <property type="match status" value="1"/>
</dbReference>
<dbReference type="SUPFAM" id="SSF47413">
    <property type="entry name" value="lambda repressor-like DNA-binding domains"/>
    <property type="match status" value="1"/>
</dbReference>
<dbReference type="SMART" id="SM00530">
    <property type="entry name" value="HTH_XRE"/>
    <property type="match status" value="1"/>
</dbReference>
<proteinExistence type="predicted"/>
<dbReference type="InterPro" id="IPR027417">
    <property type="entry name" value="P-loop_NTPase"/>
</dbReference>
<keyword evidence="4" id="KW-1185">Reference proteome</keyword>
<dbReference type="PROSITE" id="PS50943">
    <property type="entry name" value="HTH_CROC1"/>
    <property type="match status" value="1"/>
</dbReference>
<comment type="caution">
    <text evidence="3">The sequence shown here is derived from an EMBL/GenBank/DDBJ whole genome shotgun (WGS) entry which is preliminary data.</text>
</comment>
<evidence type="ECO:0000259" key="2">
    <source>
        <dbReference type="PROSITE" id="PS50943"/>
    </source>
</evidence>
<dbReference type="PANTHER" id="PTHR47691">
    <property type="entry name" value="REGULATOR-RELATED"/>
    <property type="match status" value="1"/>
</dbReference>
<sequence length="434" mass="45832">MSGFGAVLRVLRAESGLSQEELAERAGLSSRAIGDLERGKVVRPQERTVDALGRALGDPALAALRGAAAPAPAGAGEPRAVPAGGHFFVGRTEELRKLLDLLCRARSRSGPAVVLVTGAPGIGKTALAVRACELLEQRYPDGRVHVDMRGGLTSADAAARVLLALGVPAATMPTGASGRSALLRSVLRDRRCLLLLDGAAEPAQVRALLPGSPRCAVLATSRTGLRGLGTTGRIVLGPLDPAAGQDVFRRALGERVVGQHLGAVAELTRLCDGHPLALRILLAQLHDQPRCTPSVLAARLRGEATRLDHLVAGELSMRRLFEATCRRLSTGADRLLTALAQVRGDLSVERARLLRKCAPAVARATVAELVDANLVLPAGSGRWALPSLVRLFVRERVWLRDAEILERRAPYGEGQPECPEFGKRSGTPTCESSL</sequence>
<dbReference type="CDD" id="cd00093">
    <property type="entry name" value="HTH_XRE"/>
    <property type="match status" value="1"/>
</dbReference>
<dbReference type="InterPro" id="IPR010982">
    <property type="entry name" value="Lambda_DNA-bd_dom_sf"/>
</dbReference>
<dbReference type="EMBL" id="JAGIOO010000001">
    <property type="protein sequence ID" value="MBP2479370.1"/>
    <property type="molecule type" value="Genomic_DNA"/>
</dbReference>
<evidence type="ECO:0000313" key="4">
    <source>
        <dbReference type="Proteomes" id="UP001519363"/>
    </source>
</evidence>
<dbReference type="PRINTS" id="PR00364">
    <property type="entry name" value="DISEASERSIST"/>
</dbReference>
<dbReference type="RefSeq" id="WP_158103355.1">
    <property type="nucleotide sequence ID" value="NZ_JAGIOO010000001.1"/>
</dbReference>
<accession>A0ABS5AS29</accession>
<name>A0ABS5AS29_9PSEU</name>
<dbReference type="InterPro" id="IPR041664">
    <property type="entry name" value="AAA_16"/>
</dbReference>
<gene>
    <name evidence="3" type="ORF">JOF53_008242</name>
</gene>